<keyword evidence="2" id="KW-1185">Reference proteome</keyword>
<dbReference type="Proteomes" id="UP000319255">
    <property type="component" value="Unassembled WGS sequence"/>
</dbReference>
<gene>
    <name evidence="1" type="ORF">FJM51_17660</name>
</gene>
<dbReference type="RefSeq" id="WP_140455458.1">
    <property type="nucleotide sequence ID" value="NZ_VFRP01000022.1"/>
</dbReference>
<proteinExistence type="predicted"/>
<comment type="caution">
    <text evidence="1">The sequence shown here is derived from an EMBL/GenBank/DDBJ whole genome shotgun (WGS) entry which is preliminary data.</text>
</comment>
<name>A0A501WHY2_9RHOB</name>
<organism evidence="1 2">
    <name type="scientific">Amaricoccus solimangrovi</name>
    <dbReference type="NCBI Taxonomy" id="2589815"/>
    <lineage>
        <taxon>Bacteria</taxon>
        <taxon>Pseudomonadati</taxon>
        <taxon>Pseudomonadota</taxon>
        <taxon>Alphaproteobacteria</taxon>
        <taxon>Rhodobacterales</taxon>
        <taxon>Paracoccaceae</taxon>
        <taxon>Amaricoccus</taxon>
    </lineage>
</organism>
<dbReference type="OrthoDB" id="9799672at2"/>
<dbReference type="GO" id="GO:0032259">
    <property type="term" value="P:methylation"/>
    <property type="evidence" value="ECO:0007669"/>
    <property type="project" value="UniProtKB-KW"/>
</dbReference>
<reference evidence="1 2" key="1">
    <citation type="submission" date="2019-06" db="EMBL/GenBank/DDBJ databases">
        <title>A novel bacterium of genus Amaricoccus, isolated from marine sediment.</title>
        <authorList>
            <person name="Huang H."/>
            <person name="Mo K."/>
            <person name="Hu Y."/>
        </authorList>
    </citation>
    <scope>NUCLEOTIDE SEQUENCE [LARGE SCALE GENOMIC DNA]</scope>
    <source>
        <strain evidence="1 2">HB172011</strain>
    </source>
</reference>
<protein>
    <submittedName>
        <fullName evidence="1">Class I SAM-dependent methyltransferase</fullName>
    </submittedName>
</protein>
<dbReference type="InterPro" id="IPR029063">
    <property type="entry name" value="SAM-dependent_MTases_sf"/>
</dbReference>
<dbReference type="SUPFAM" id="SSF53335">
    <property type="entry name" value="S-adenosyl-L-methionine-dependent methyltransferases"/>
    <property type="match status" value="1"/>
</dbReference>
<evidence type="ECO:0000313" key="1">
    <source>
        <dbReference type="EMBL" id="TPE48392.1"/>
    </source>
</evidence>
<dbReference type="Pfam" id="PF13578">
    <property type="entry name" value="Methyltransf_24"/>
    <property type="match status" value="1"/>
</dbReference>
<dbReference type="GO" id="GO:0008168">
    <property type="term" value="F:methyltransferase activity"/>
    <property type="evidence" value="ECO:0007669"/>
    <property type="project" value="UniProtKB-KW"/>
</dbReference>
<accession>A0A501WHY2</accession>
<dbReference type="AlphaFoldDB" id="A0A501WHY2"/>
<keyword evidence="1" id="KW-0489">Methyltransferase</keyword>
<dbReference type="Gene3D" id="3.40.50.150">
    <property type="entry name" value="Vaccinia Virus protein VP39"/>
    <property type="match status" value="1"/>
</dbReference>
<dbReference type="EMBL" id="VFRP01000022">
    <property type="protein sequence ID" value="TPE48392.1"/>
    <property type="molecule type" value="Genomic_DNA"/>
</dbReference>
<evidence type="ECO:0000313" key="2">
    <source>
        <dbReference type="Proteomes" id="UP000319255"/>
    </source>
</evidence>
<keyword evidence="1" id="KW-0808">Transferase</keyword>
<sequence>MRNTPDSTPLAIDCLRAGSDIWSGERLRHLADRPLRNRALAGIEERRRHLASLPPLTLHPSYAGVNDHAGQAFVTPGTISLPRRYGRLLYSIAAEVRPRLTLEAGAGLGISGMYLAAAAALTRTGRFLSFEIGDYFRLAEESIRMILPGARVIPGDFGDFPRHLEPEARVDLCFLDSRHDFDTVVRDYKSLLGWLAPRAVVLVDDVMSTPGSRRAWEHVLARDDFPFAALIQGRIGFLAR</sequence>